<evidence type="ECO:0000256" key="3">
    <source>
        <dbReference type="ARBA" id="ARBA00022679"/>
    </source>
</evidence>
<proteinExistence type="inferred from homology"/>
<dbReference type="GO" id="GO:0000009">
    <property type="term" value="F:alpha-1,6-mannosyltransferase activity"/>
    <property type="evidence" value="ECO:0000318"/>
    <property type="project" value="GO_Central"/>
</dbReference>
<feature type="transmembrane region" description="Helical" evidence="4">
    <location>
        <begin position="12"/>
        <end position="27"/>
    </location>
</feature>
<comment type="similarity">
    <text evidence="1">Belongs to the glycosyltransferase 34 family.</text>
</comment>
<evidence type="ECO:0000256" key="1">
    <source>
        <dbReference type="ARBA" id="ARBA00005664"/>
    </source>
</evidence>
<evidence type="ECO:0000313" key="7">
    <source>
        <dbReference type="Proteomes" id="UP000001744"/>
    </source>
</evidence>
<keyword evidence="2" id="KW-0328">Glycosyltransferase</keyword>
<evidence type="ECO:0000313" key="5">
    <source>
        <dbReference type="EMBL" id="EEB08401.1"/>
    </source>
</evidence>
<keyword evidence="4" id="KW-0812">Transmembrane</keyword>
<dbReference type="PANTHER" id="PTHR31306:SF10">
    <property type="entry name" value="ALPHA-1,6-MANNOSYLTRANSFERASE MNN11-RELATED"/>
    <property type="match status" value="1"/>
</dbReference>
<evidence type="ECO:0000313" key="6">
    <source>
        <dbReference type="JaponicusDB" id="SJAG_03555"/>
    </source>
</evidence>
<accession>B6K4J4</accession>
<keyword evidence="7" id="KW-1185">Reference proteome</keyword>
<dbReference type="STRING" id="402676.B6K4J4"/>
<dbReference type="PANTHER" id="PTHR31306">
    <property type="entry name" value="ALPHA-1,6-MANNOSYLTRANSFERASE MNN11-RELATED"/>
    <property type="match status" value="1"/>
</dbReference>
<dbReference type="RefSeq" id="XP_002174694.1">
    <property type="nucleotide sequence ID" value="XM_002174658.2"/>
</dbReference>
<dbReference type="OMA" id="DQDAYIM"/>
<dbReference type="GeneID" id="7048814"/>
<dbReference type="GO" id="GO:0000139">
    <property type="term" value="C:Golgi membrane"/>
    <property type="evidence" value="ECO:0000318"/>
    <property type="project" value="GO_Central"/>
</dbReference>
<keyword evidence="4" id="KW-1133">Transmembrane helix</keyword>
<reference evidence="5 7" key="1">
    <citation type="journal article" date="2011" name="Science">
        <title>Comparative functional genomics of the fission yeasts.</title>
        <authorList>
            <person name="Rhind N."/>
            <person name="Chen Z."/>
            <person name="Yassour M."/>
            <person name="Thompson D.A."/>
            <person name="Haas B.J."/>
            <person name="Habib N."/>
            <person name="Wapinski I."/>
            <person name="Roy S."/>
            <person name="Lin M.F."/>
            <person name="Heiman D.I."/>
            <person name="Young S.K."/>
            <person name="Furuya K."/>
            <person name="Guo Y."/>
            <person name="Pidoux A."/>
            <person name="Chen H.M."/>
            <person name="Robbertse B."/>
            <person name="Goldberg J.M."/>
            <person name="Aoki K."/>
            <person name="Bayne E.H."/>
            <person name="Berlin A.M."/>
            <person name="Desjardins C.A."/>
            <person name="Dobbs E."/>
            <person name="Dukaj L."/>
            <person name="Fan L."/>
            <person name="FitzGerald M.G."/>
            <person name="French C."/>
            <person name="Gujja S."/>
            <person name="Hansen K."/>
            <person name="Keifenheim D."/>
            <person name="Levin J.Z."/>
            <person name="Mosher R.A."/>
            <person name="Mueller C.A."/>
            <person name="Pfiffner J."/>
            <person name="Priest M."/>
            <person name="Russ C."/>
            <person name="Smialowska A."/>
            <person name="Swoboda P."/>
            <person name="Sykes S.M."/>
            <person name="Vaughn M."/>
            <person name="Vengrova S."/>
            <person name="Yoder R."/>
            <person name="Zeng Q."/>
            <person name="Allshire R."/>
            <person name="Baulcombe D."/>
            <person name="Birren B.W."/>
            <person name="Brown W."/>
            <person name="Ekwall K."/>
            <person name="Kellis M."/>
            <person name="Leatherwood J."/>
            <person name="Levin H."/>
            <person name="Margalit H."/>
            <person name="Martienssen R."/>
            <person name="Nieduszynski C.A."/>
            <person name="Spatafora J.W."/>
            <person name="Friedman N."/>
            <person name="Dalgaard J.Z."/>
            <person name="Baumann P."/>
            <person name="Niki H."/>
            <person name="Regev A."/>
            <person name="Nusbaum C."/>
        </authorList>
    </citation>
    <scope>NUCLEOTIDE SEQUENCE [LARGE SCALE GENOMIC DNA]</scope>
    <source>
        <strain evidence="7">yFS275 / FY16936</strain>
    </source>
</reference>
<evidence type="ECO:0000256" key="4">
    <source>
        <dbReference type="SAM" id="Phobius"/>
    </source>
</evidence>
<dbReference type="eggNOG" id="KOG4748">
    <property type="taxonomic scope" value="Eukaryota"/>
</dbReference>
<dbReference type="AlphaFoldDB" id="B6K4J4"/>
<organism evidence="5 7">
    <name type="scientific">Schizosaccharomyces japonicus (strain yFS275 / FY16936)</name>
    <name type="common">Fission yeast</name>
    <dbReference type="NCBI Taxonomy" id="402676"/>
    <lineage>
        <taxon>Eukaryota</taxon>
        <taxon>Fungi</taxon>
        <taxon>Dikarya</taxon>
        <taxon>Ascomycota</taxon>
        <taxon>Taphrinomycotina</taxon>
        <taxon>Schizosaccharomycetes</taxon>
        <taxon>Schizosaccharomycetales</taxon>
        <taxon>Schizosaccharomycetaceae</taxon>
        <taxon>Schizosaccharomyces</taxon>
    </lineage>
</organism>
<dbReference type="GO" id="GO:0000136">
    <property type="term" value="C:mannan polymerase complex"/>
    <property type="evidence" value="ECO:0000318"/>
    <property type="project" value="GO_Central"/>
</dbReference>
<dbReference type="EMBL" id="KE651167">
    <property type="protein sequence ID" value="EEB08401.1"/>
    <property type="molecule type" value="Genomic_DNA"/>
</dbReference>
<dbReference type="JaponicusDB" id="SJAG_03555">
    <property type="gene designation" value="gmh4"/>
</dbReference>
<sequence length="312" mass="36488">MELSFRSRRTRLVVVCCVSILCLFYFLKNLTIGDFSNAAKKQFLARNRVIQNRNPYSVVMLLVTDSSENENDPHYQDHVEKLIENRRRYAALHGYKFEHKRSGDYGLFEHDSSNWAVIPAIRDVLEEHPECEWVWYLTPHAIIMNPFESLKDKLLEPSQLSRYSLRDHPVNPVGPSVRTSSIIDPNAIDLITTQDYEGINTRSFLLRNNDYAEFLLDVWNEPLYRMAPFEHGERGVLEYLLQRHPTILSKLAFVSTRVMNSYTSSPAGLEYREGDFVLLLSDCDSYQTCKKSFEQYWRDRKQSAKMKILIDS</sequence>
<dbReference type="OrthoDB" id="205108at2759"/>
<name>B6K4J4_SCHJY</name>
<dbReference type="Proteomes" id="UP000001744">
    <property type="component" value="Unassembled WGS sequence"/>
</dbReference>
<keyword evidence="4" id="KW-0472">Membrane</keyword>
<dbReference type="HOGENOM" id="CLU_021434_2_1_1"/>
<gene>
    <name evidence="6" type="primary">gmh4</name>
    <name evidence="5" type="ORF">SJAG_03555</name>
</gene>
<dbReference type="GO" id="GO:0006487">
    <property type="term" value="P:protein N-linked glycosylation"/>
    <property type="evidence" value="ECO:0000318"/>
    <property type="project" value="GO_Central"/>
</dbReference>
<dbReference type="Gene3D" id="3.90.550.10">
    <property type="entry name" value="Spore Coat Polysaccharide Biosynthesis Protein SpsA, Chain A"/>
    <property type="match status" value="1"/>
</dbReference>
<protein>
    <submittedName>
        <fullName evidence="5">Alpha-1,2-galactosyltransferase</fullName>
    </submittedName>
</protein>
<dbReference type="InterPro" id="IPR008630">
    <property type="entry name" value="Glyco_trans_34"/>
</dbReference>
<keyword evidence="3" id="KW-0808">Transferase</keyword>
<dbReference type="VEuPathDB" id="FungiDB:SJAG_03555"/>
<dbReference type="Pfam" id="PF05637">
    <property type="entry name" value="Glyco_transf_34"/>
    <property type="match status" value="1"/>
</dbReference>
<dbReference type="InterPro" id="IPR029044">
    <property type="entry name" value="Nucleotide-diphossugar_trans"/>
</dbReference>
<evidence type="ECO:0000256" key="2">
    <source>
        <dbReference type="ARBA" id="ARBA00022676"/>
    </source>
</evidence>